<dbReference type="Proteomes" id="UP000324222">
    <property type="component" value="Unassembled WGS sequence"/>
</dbReference>
<sequence length="48" mass="5217">MVSLLLLYCVYLCVFASLVNLEPFEAVYYRPTGLSVVHPGPSLEGAGQ</sequence>
<gene>
    <name evidence="2" type="ORF">E2C01_060502</name>
</gene>
<dbReference type="EMBL" id="VSRR010024650">
    <property type="protein sequence ID" value="MPC66355.1"/>
    <property type="molecule type" value="Genomic_DNA"/>
</dbReference>
<organism evidence="2 3">
    <name type="scientific">Portunus trituberculatus</name>
    <name type="common">Swimming crab</name>
    <name type="synonym">Neptunus trituberculatus</name>
    <dbReference type="NCBI Taxonomy" id="210409"/>
    <lineage>
        <taxon>Eukaryota</taxon>
        <taxon>Metazoa</taxon>
        <taxon>Ecdysozoa</taxon>
        <taxon>Arthropoda</taxon>
        <taxon>Crustacea</taxon>
        <taxon>Multicrustacea</taxon>
        <taxon>Malacostraca</taxon>
        <taxon>Eumalacostraca</taxon>
        <taxon>Eucarida</taxon>
        <taxon>Decapoda</taxon>
        <taxon>Pleocyemata</taxon>
        <taxon>Brachyura</taxon>
        <taxon>Eubrachyura</taxon>
        <taxon>Portunoidea</taxon>
        <taxon>Portunidae</taxon>
        <taxon>Portuninae</taxon>
        <taxon>Portunus</taxon>
    </lineage>
</organism>
<proteinExistence type="predicted"/>
<keyword evidence="3" id="KW-1185">Reference proteome</keyword>
<comment type="caution">
    <text evidence="2">The sequence shown here is derived from an EMBL/GenBank/DDBJ whole genome shotgun (WGS) entry which is preliminary data.</text>
</comment>
<evidence type="ECO:0000313" key="2">
    <source>
        <dbReference type="EMBL" id="MPC66355.1"/>
    </source>
</evidence>
<evidence type="ECO:0000256" key="1">
    <source>
        <dbReference type="SAM" id="SignalP"/>
    </source>
</evidence>
<evidence type="ECO:0000313" key="3">
    <source>
        <dbReference type="Proteomes" id="UP000324222"/>
    </source>
</evidence>
<accession>A0A5B7H9M0</accession>
<name>A0A5B7H9M0_PORTR</name>
<protein>
    <submittedName>
        <fullName evidence="2">Uncharacterized protein</fullName>
    </submittedName>
</protein>
<keyword evidence="1" id="KW-0732">Signal</keyword>
<reference evidence="2 3" key="1">
    <citation type="submission" date="2019-05" db="EMBL/GenBank/DDBJ databases">
        <title>Another draft genome of Portunus trituberculatus and its Hox gene families provides insights of decapod evolution.</title>
        <authorList>
            <person name="Jeong J.-H."/>
            <person name="Song I."/>
            <person name="Kim S."/>
            <person name="Choi T."/>
            <person name="Kim D."/>
            <person name="Ryu S."/>
            <person name="Kim W."/>
        </authorList>
    </citation>
    <scope>NUCLEOTIDE SEQUENCE [LARGE SCALE GENOMIC DNA]</scope>
    <source>
        <tissue evidence="2">Muscle</tissue>
    </source>
</reference>
<feature type="signal peptide" evidence="1">
    <location>
        <begin position="1"/>
        <end position="21"/>
    </location>
</feature>
<dbReference type="AlphaFoldDB" id="A0A5B7H9M0"/>
<feature type="chain" id="PRO_5022729598" evidence="1">
    <location>
        <begin position="22"/>
        <end position="48"/>
    </location>
</feature>